<dbReference type="AlphaFoldDB" id="A0A1H8VP52"/>
<evidence type="ECO:0000313" key="2">
    <source>
        <dbReference type="EMBL" id="SEP17189.1"/>
    </source>
</evidence>
<accession>A0A1H8VP52</accession>
<name>A0A1H8VP52_9EURY</name>
<dbReference type="RefSeq" id="WP_092664140.1">
    <property type="nucleotide sequence ID" value="NZ_FOCX01000040.1"/>
</dbReference>
<organism evidence="2 3">
    <name type="scientific">Halorientalis persicus</name>
    <dbReference type="NCBI Taxonomy" id="1367881"/>
    <lineage>
        <taxon>Archaea</taxon>
        <taxon>Methanobacteriati</taxon>
        <taxon>Methanobacteriota</taxon>
        <taxon>Stenosarchaea group</taxon>
        <taxon>Halobacteria</taxon>
        <taxon>Halobacteriales</taxon>
        <taxon>Haloarculaceae</taxon>
        <taxon>Halorientalis</taxon>
    </lineage>
</organism>
<evidence type="ECO:0000256" key="1">
    <source>
        <dbReference type="SAM" id="MobiDB-lite"/>
    </source>
</evidence>
<dbReference type="OrthoDB" id="205962at2157"/>
<gene>
    <name evidence="2" type="ORF">SAMN05216388_10409</name>
</gene>
<dbReference type="InterPro" id="IPR058276">
    <property type="entry name" value="DUF7970"/>
</dbReference>
<sequence length="187" mass="20542">MKSGASDPFGDSEDERSESSESRTESGANRERADSEDERSESAESADGEKRPVNGDEQGESANSRTESGANRERGSTDENRTDRAEPADAAGADGEDEPTGAGGEGFSRDELPLVLRRDRVKDERPEVHQLFVQRETHDRAVDAERALEDRLGVDLSRTDAREAIYLAGMAHLDDAEEILRSWGYDL</sequence>
<keyword evidence="3" id="KW-1185">Reference proteome</keyword>
<feature type="compositionally biased region" description="Basic and acidic residues" evidence="1">
    <location>
        <begin position="17"/>
        <end position="33"/>
    </location>
</feature>
<feature type="compositionally biased region" description="Basic and acidic residues" evidence="1">
    <location>
        <begin position="70"/>
        <end position="87"/>
    </location>
</feature>
<dbReference type="Proteomes" id="UP000198775">
    <property type="component" value="Unassembled WGS sequence"/>
</dbReference>
<evidence type="ECO:0000313" key="3">
    <source>
        <dbReference type="Proteomes" id="UP000198775"/>
    </source>
</evidence>
<proteinExistence type="predicted"/>
<dbReference type="Pfam" id="PF25925">
    <property type="entry name" value="DUF7970"/>
    <property type="match status" value="1"/>
</dbReference>
<dbReference type="EMBL" id="FOCX01000040">
    <property type="protein sequence ID" value="SEP17189.1"/>
    <property type="molecule type" value="Genomic_DNA"/>
</dbReference>
<protein>
    <submittedName>
        <fullName evidence="2">Uncharacterized protein</fullName>
    </submittedName>
</protein>
<feature type="region of interest" description="Disordered" evidence="1">
    <location>
        <begin position="1"/>
        <end position="114"/>
    </location>
</feature>
<feature type="compositionally biased region" description="Polar residues" evidence="1">
    <location>
        <begin position="60"/>
        <end position="69"/>
    </location>
</feature>
<reference evidence="3" key="1">
    <citation type="submission" date="2016-10" db="EMBL/GenBank/DDBJ databases">
        <authorList>
            <person name="Varghese N."/>
            <person name="Submissions S."/>
        </authorList>
    </citation>
    <scope>NUCLEOTIDE SEQUENCE [LARGE SCALE GENOMIC DNA]</scope>
    <source>
        <strain evidence="3">IBRC-M 10043</strain>
    </source>
</reference>